<dbReference type="Proteomes" id="UP000095286">
    <property type="component" value="Unplaced"/>
</dbReference>
<reference evidence="2" key="1">
    <citation type="submission" date="2016-11" db="UniProtKB">
        <authorList>
            <consortium name="WormBaseParasite"/>
        </authorList>
    </citation>
    <scope>IDENTIFICATION</scope>
    <source>
        <strain evidence="2">KR3021</strain>
    </source>
</reference>
<evidence type="ECO:0000313" key="2">
    <source>
        <dbReference type="WBParaSite" id="RSKR_0000504400.1"/>
    </source>
</evidence>
<accession>A0AC35TVJ9</accession>
<evidence type="ECO:0000313" key="1">
    <source>
        <dbReference type="Proteomes" id="UP000095286"/>
    </source>
</evidence>
<dbReference type="WBParaSite" id="RSKR_0000504400.1">
    <property type="protein sequence ID" value="RSKR_0000504400.1"/>
    <property type="gene ID" value="RSKR_0000504400"/>
</dbReference>
<name>A0AC35TVJ9_9BILA</name>
<organism evidence="1 2">
    <name type="scientific">Rhabditophanes sp. KR3021</name>
    <dbReference type="NCBI Taxonomy" id="114890"/>
    <lineage>
        <taxon>Eukaryota</taxon>
        <taxon>Metazoa</taxon>
        <taxon>Ecdysozoa</taxon>
        <taxon>Nematoda</taxon>
        <taxon>Chromadorea</taxon>
        <taxon>Rhabditida</taxon>
        <taxon>Tylenchina</taxon>
        <taxon>Panagrolaimomorpha</taxon>
        <taxon>Strongyloidoidea</taxon>
        <taxon>Alloionematidae</taxon>
        <taxon>Rhabditophanes</taxon>
    </lineage>
</organism>
<protein>
    <submittedName>
        <fullName evidence="2">SERPIN domain-containing protein</fullName>
    </submittedName>
</protein>
<proteinExistence type="predicted"/>
<sequence>MRRIIFRLSLVVICLIAVEGGLVKREVSVDDEILNAYQERNVQKKTASLADDFKGIIGDSPWLKGIIDMLENVGKLVLDKSNIARVTKNVKMSDTKTSIQDVPIKIDGQKNENLLANYRAIFNKHKQVKESSKQELPKMMMSIDETPNQKDKDESDLSYLVSSEHWFKLLFGPTGAFTSVMKQFADARKQEKARGVRTEKGASSDSIGSSKDSLTKVMTALFTAPKDKQFNEPLPELPLLGVCNRINCGQIYTAIDSFRKSEMFSNMQTAVSLMQDEKGLDMLTELMSNPHLIAQFTGAGGLGKMFGLGEETKVKPIKKEDNLGVDLSELPEEKPFSKPDLKALPEIAENIDYYSSVDKVPGDKEDEIDGPSVVTKEETIVKPKIEGKKAVDFDYYGEVKENGDKEIEVMTTVGQTTTLSTTTSIATKTGFNTKEVPYFVEPELPEISGNVDEYGETFEKLEKVEITSGKTSQIIHKSDSSGKHEIVSTTTSKPRKHYTPKRITEPVTTTKQPTPSTTIATTQKPLIPKTTRKNFRRDSDYYSMYYDDTTN</sequence>